<dbReference type="OrthoDB" id="2690153at2759"/>
<dbReference type="InterPro" id="IPR002938">
    <property type="entry name" value="FAD-bd"/>
</dbReference>
<evidence type="ECO:0000259" key="4">
    <source>
        <dbReference type="Pfam" id="PF01494"/>
    </source>
</evidence>
<dbReference type="Pfam" id="PF21274">
    <property type="entry name" value="Rng_hyd_C"/>
    <property type="match status" value="1"/>
</dbReference>
<dbReference type="SUPFAM" id="SSF51905">
    <property type="entry name" value="FAD/NAD(P)-binding domain"/>
    <property type="match status" value="1"/>
</dbReference>
<dbReference type="AlphaFoldDB" id="A0A6G1L7Q3"/>
<evidence type="ECO:0000256" key="3">
    <source>
        <dbReference type="ARBA" id="ARBA00023002"/>
    </source>
</evidence>
<reference evidence="5" key="1">
    <citation type="journal article" date="2020" name="Stud. Mycol.">
        <title>101 Dothideomycetes genomes: a test case for predicting lifestyles and emergence of pathogens.</title>
        <authorList>
            <person name="Haridas S."/>
            <person name="Albert R."/>
            <person name="Binder M."/>
            <person name="Bloem J."/>
            <person name="Labutti K."/>
            <person name="Salamov A."/>
            <person name="Andreopoulos B."/>
            <person name="Baker S."/>
            <person name="Barry K."/>
            <person name="Bills G."/>
            <person name="Bluhm B."/>
            <person name="Cannon C."/>
            <person name="Castanera R."/>
            <person name="Culley D."/>
            <person name="Daum C."/>
            <person name="Ezra D."/>
            <person name="Gonzalez J."/>
            <person name="Henrissat B."/>
            <person name="Kuo A."/>
            <person name="Liang C."/>
            <person name="Lipzen A."/>
            <person name="Lutzoni F."/>
            <person name="Magnuson J."/>
            <person name="Mondo S."/>
            <person name="Nolan M."/>
            <person name="Ohm R."/>
            <person name="Pangilinan J."/>
            <person name="Park H.-J."/>
            <person name="Ramirez L."/>
            <person name="Alfaro M."/>
            <person name="Sun H."/>
            <person name="Tritt A."/>
            <person name="Yoshinaga Y."/>
            <person name="Zwiers L.-H."/>
            <person name="Turgeon B."/>
            <person name="Goodwin S."/>
            <person name="Spatafora J."/>
            <person name="Crous P."/>
            <person name="Grigoriev I."/>
        </authorList>
    </citation>
    <scope>NUCLEOTIDE SEQUENCE</scope>
    <source>
        <strain evidence="5">CBS 116005</strain>
    </source>
</reference>
<gene>
    <name evidence="5" type="ORF">EJ03DRAFT_344064</name>
</gene>
<name>A0A6G1L7Q3_9PEZI</name>
<dbReference type="Gene3D" id="3.50.50.60">
    <property type="entry name" value="FAD/NAD(P)-binding domain"/>
    <property type="match status" value="1"/>
</dbReference>
<keyword evidence="2" id="KW-0274">FAD</keyword>
<organism evidence="5 6">
    <name type="scientific">Teratosphaeria nubilosa</name>
    <dbReference type="NCBI Taxonomy" id="161662"/>
    <lineage>
        <taxon>Eukaryota</taxon>
        <taxon>Fungi</taxon>
        <taxon>Dikarya</taxon>
        <taxon>Ascomycota</taxon>
        <taxon>Pezizomycotina</taxon>
        <taxon>Dothideomycetes</taxon>
        <taxon>Dothideomycetidae</taxon>
        <taxon>Mycosphaerellales</taxon>
        <taxon>Teratosphaeriaceae</taxon>
        <taxon>Teratosphaeria</taxon>
    </lineage>
</organism>
<dbReference type="EMBL" id="ML995846">
    <property type="protein sequence ID" value="KAF2768274.1"/>
    <property type="molecule type" value="Genomic_DNA"/>
</dbReference>
<sequence length="585" mass="64995">MLIVGAGPAGASLACFLAAYGIKGMMVSRAAGTADTPRAHITNMAALECLRDIGLEVKCMEASTHGDCMVHTRWCESMAGREYARIHSWGNDPARKGDYELASPCAPVDLPQTLLEPILVEHAQHNGFECHWKTSFVSFEDRGKEGVLTTLRDDESGNTFAVHSKCLFGADGARSRIVKQLDLPLTSKPSNGVAINVLVEADLSHLIPYRNGNLHWIMQPEKDFCDYAWMCIARMVKPWHEWMFILFPKPGCESLEASEKQYLAQVKAFIGDNSVNVEIKSVSKWFINETIADVYSSGNVHCLGDAVHRHPPFNGLGSNTCVQDAFNLAWKIAYVERGIARPTFLSSFSDERQPVGKAVITRANDGFREHARVWKALGMLEDNLEQRGRIISELTSAGPDGGRARDDFQAAILSTCHEFHGLGVEMNQHYESNGIYACDEREPFRYDGPSASDPILYHMRSTYPGRRLPHAWLNKAIPQTPVSTIDLAGHGRFSLFTGVGGDIWKEAADTISSELDVPIKSYSIGLQQDFEDIYYDWARVRGVEESGAVLARPDRFVAWRCANAQTADDCRDRLRLVMQSLLGFS</sequence>
<dbReference type="InterPro" id="IPR036188">
    <property type="entry name" value="FAD/NAD-bd_sf"/>
</dbReference>
<evidence type="ECO:0000256" key="1">
    <source>
        <dbReference type="ARBA" id="ARBA00022630"/>
    </source>
</evidence>
<protein>
    <recommendedName>
        <fullName evidence="4">FAD-binding domain-containing protein</fullName>
    </recommendedName>
</protein>
<dbReference type="InterPro" id="IPR050641">
    <property type="entry name" value="RIFMO-like"/>
</dbReference>
<dbReference type="Gene3D" id="3.30.9.10">
    <property type="entry name" value="D-Amino Acid Oxidase, subunit A, domain 2"/>
    <property type="match status" value="1"/>
</dbReference>
<evidence type="ECO:0000313" key="6">
    <source>
        <dbReference type="Proteomes" id="UP000799436"/>
    </source>
</evidence>
<keyword evidence="1" id="KW-0285">Flavoprotein</keyword>
<evidence type="ECO:0000313" key="5">
    <source>
        <dbReference type="EMBL" id="KAF2768274.1"/>
    </source>
</evidence>
<keyword evidence="3" id="KW-0560">Oxidoreductase</keyword>
<dbReference type="GO" id="GO:0016709">
    <property type="term" value="F:oxidoreductase activity, acting on paired donors, with incorporation or reduction of molecular oxygen, NAD(P)H as one donor, and incorporation of one atom of oxygen"/>
    <property type="evidence" value="ECO:0007669"/>
    <property type="project" value="UniProtKB-ARBA"/>
</dbReference>
<dbReference type="PANTHER" id="PTHR43004">
    <property type="entry name" value="TRK SYSTEM POTASSIUM UPTAKE PROTEIN"/>
    <property type="match status" value="1"/>
</dbReference>
<feature type="domain" description="FAD-binding" evidence="4">
    <location>
        <begin position="2"/>
        <end position="362"/>
    </location>
</feature>
<proteinExistence type="predicted"/>
<dbReference type="PRINTS" id="PR00420">
    <property type="entry name" value="RNGMNOXGNASE"/>
</dbReference>
<dbReference type="PANTHER" id="PTHR43004:SF8">
    <property type="entry name" value="FAD-BINDING DOMAIN-CONTAINING PROTEIN-RELATED"/>
    <property type="match status" value="1"/>
</dbReference>
<dbReference type="Proteomes" id="UP000799436">
    <property type="component" value="Unassembled WGS sequence"/>
</dbReference>
<accession>A0A6G1L7Q3</accession>
<keyword evidence="6" id="KW-1185">Reference proteome</keyword>
<dbReference type="Pfam" id="PF01494">
    <property type="entry name" value="FAD_binding_3"/>
    <property type="match status" value="1"/>
</dbReference>
<dbReference type="Gene3D" id="3.40.30.120">
    <property type="match status" value="1"/>
</dbReference>
<evidence type="ECO:0000256" key="2">
    <source>
        <dbReference type="ARBA" id="ARBA00022827"/>
    </source>
</evidence>
<dbReference type="GO" id="GO:0071949">
    <property type="term" value="F:FAD binding"/>
    <property type="evidence" value="ECO:0007669"/>
    <property type="project" value="InterPro"/>
</dbReference>